<dbReference type="PROSITE" id="PS50928">
    <property type="entry name" value="ABC_TM1"/>
    <property type="match status" value="1"/>
</dbReference>
<feature type="transmembrane region" description="Helical" evidence="7">
    <location>
        <begin position="21"/>
        <end position="41"/>
    </location>
</feature>
<evidence type="ECO:0000259" key="8">
    <source>
        <dbReference type="PROSITE" id="PS50928"/>
    </source>
</evidence>
<dbReference type="SUPFAM" id="SSF161098">
    <property type="entry name" value="MetI-like"/>
    <property type="match status" value="1"/>
</dbReference>
<protein>
    <submittedName>
        <fullName evidence="9">Putative aliphatic sulfonates transport permease protein SsuC</fullName>
    </submittedName>
</protein>
<keyword evidence="2" id="KW-0813">Transport</keyword>
<sequence length="345" mass="38075">MRDLFAIRKELPPAWNRILGVAAFALPLLVWCVVSYVPAVWHPLIKIDKPGGVSWFSAGLLVDKPVFAMESARAVAAGKARPTGEPANPVFLPAPDQVARALYTAFTTPPRLEGEQWLHQSLWESIKTIFYGFAISSLIGVPLGVLCGSYAFWARLTEPFVDFVRYMPAPAFGALAVAVLGIYDAPKVAIIVIGTLFQQILVVSNTVRKVDPALLEAAQTLGASRRSLLLHVIVPSSLPDLYNDMRILLGWAWTYLIVAEVVGVSSGITFFINQQAKYRMFENVYAAILIIGFIGLGTDQVLGFLGRRIFPWKDPRPSRFRRFVLELFTTPRTLEAAPAHEKPVA</sequence>
<feature type="transmembrane region" description="Helical" evidence="7">
    <location>
        <begin position="129"/>
        <end position="151"/>
    </location>
</feature>
<evidence type="ECO:0000313" key="9">
    <source>
        <dbReference type="EMBL" id="OIR06532.1"/>
    </source>
</evidence>
<gene>
    <name evidence="9" type="primary">ssuC_3</name>
    <name evidence="9" type="ORF">GALL_114500</name>
</gene>
<dbReference type="InterPro" id="IPR000515">
    <property type="entry name" value="MetI-like"/>
</dbReference>
<evidence type="ECO:0000256" key="1">
    <source>
        <dbReference type="ARBA" id="ARBA00004651"/>
    </source>
</evidence>
<dbReference type="InterPro" id="IPR035906">
    <property type="entry name" value="MetI-like_sf"/>
</dbReference>
<organism evidence="9">
    <name type="scientific">mine drainage metagenome</name>
    <dbReference type="NCBI Taxonomy" id="410659"/>
    <lineage>
        <taxon>unclassified sequences</taxon>
        <taxon>metagenomes</taxon>
        <taxon>ecological metagenomes</taxon>
    </lineage>
</organism>
<keyword evidence="6 7" id="KW-0472">Membrane</keyword>
<comment type="subcellular location">
    <subcellularLocation>
        <location evidence="1">Cell membrane</location>
        <topology evidence="1">Multi-pass membrane protein</topology>
    </subcellularLocation>
</comment>
<evidence type="ECO:0000256" key="5">
    <source>
        <dbReference type="ARBA" id="ARBA00022989"/>
    </source>
</evidence>
<feature type="transmembrane region" description="Helical" evidence="7">
    <location>
        <begin position="284"/>
        <end position="306"/>
    </location>
</feature>
<evidence type="ECO:0000256" key="6">
    <source>
        <dbReference type="ARBA" id="ARBA00023136"/>
    </source>
</evidence>
<evidence type="ECO:0000256" key="2">
    <source>
        <dbReference type="ARBA" id="ARBA00022448"/>
    </source>
</evidence>
<feature type="domain" description="ABC transmembrane type-1" evidence="8">
    <location>
        <begin position="122"/>
        <end position="302"/>
    </location>
</feature>
<comment type="caution">
    <text evidence="9">The sequence shown here is derived from an EMBL/GenBank/DDBJ whole genome shotgun (WGS) entry which is preliminary data.</text>
</comment>
<evidence type="ECO:0000256" key="4">
    <source>
        <dbReference type="ARBA" id="ARBA00022692"/>
    </source>
</evidence>
<dbReference type="PANTHER" id="PTHR30151:SF0">
    <property type="entry name" value="ABC TRANSPORTER PERMEASE PROTEIN MJ0413-RELATED"/>
    <property type="match status" value="1"/>
</dbReference>
<dbReference type="GO" id="GO:0055085">
    <property type="term" value="P:transmembrane transport"/>
    <property type="evidence" value="ECO:0007669"/>
    <property type="project" value="InterPro"/>
</dbReference>
<dbReference type="EMBL" id="MLJW01000043">
    <property type="protein sequence ID" value="OIR06532.1"/>
    <property type="molecule type" value="Genomic_DNA"/>
</dbReference>
<keyword evidence="3" id="KW-1003">Cell membrane</keyword>
<dbReference type="GO" id="GO:0005886">
    <property type="term" value="C:plasma membrane"/>
    <property type="evidence" value="ECO:0007669"/>
    <property type="project" value="UniProtKB-SubCell"/>
</dbReference>
<feature type="transmembrane region" description="Helical" evidence="7">
    <location>
        <begin position="163"/>
        <end position="183"/>
    </location>
</feature>
<dbReference type="AlphaFoldDB" id="A0A1J5SY54"/>
<accession>A0A1J5SY54</accession>
<keyword evidence="5 7" id="KW-1133">Transmembrane helix</keyword>
<dbReference type="Gene3D" id="1.10.3720.10">
    <property type="entry name" value="MetI-like"/>
    <property type="match status" value="1"/>
</dbReference>
<name>A0A1J5SY54_9ZZZZ</name>
<dbReference type="CDD" id="cd06261">
    <property type="entry name" value="TM_PBP2"/>
    <property type="match status" value="1"/>
</dbReference>
<feature type="transmembrane region" description="Helical" evidence="7">
    <location>
        <begin position="248"/>
        <end position="272"/>
    </location>
</feature>
<keyword evidence="4 7" id="KW-0812">Transmembrane</keyword>
<evidence type="ECO:0000256" key="7">
    <source>
        <dbReference type="SAM" id="Phobius"/>
    </source>
</evidence>
<reference evidence="9" key="1">
    <citation type="submission" date="2016-10" db="EMBL/GenBank/DDBJ databases">
        <title>Sequence of Gallionella enrichment culture.</title>
        <authorList>
            <person name="Poehlein A."/>
            <person name="Muehling M."/>
            <person name="Daniel R."/>
        </authorList>
    </citation>
    <scope>NUCLEOTIDE SEQUENCE</scope>
</reference>
<dbReference type="PANTHER" id="PTHR30151">
    <property type="entry name" value="ALKANE SULFONATE ABC TRANSPORTER-RELATED, MEMBRANE SUBUNIT"/>
    <property type="match status" value="1"/>
</dbReference>
<proteinExistence type="predicted"/>
<evidence type="ECO:0000256" key="3">
    <source>
        <dbReference type="ARBA" id="ARBA00022475"/>
    </source>
</evidence>
<dbReference type="Pfam" id="PF00528">
    <property type="entry name" value="BPD_transp_1"/>
    <property type="match status" value="1"/>
</dbReference>